<dbReference type="InterPro" id="IPR052993">
    <property type="entry name" value="CFA-57"/>
</dbReference>
<proteinExistence type="predicted"/>
<dbReference type="Proteomes" id="UP001381693">
    <property type="component" value="Unassembled WGS sequence"/>
</dbReference>
<dbReference type="InterPro" id="IPR036322">
    <property type="entry name" value="WD40_repeat_dom_sf"/>
</dbReference>
<feature type="repeat" description="WD" evidence="3">
    <location>
        <begin position="171"/>
        <end position="193"/>
    </location>
</feature>
<protein>
    <submittedName>
        <fullName evidence="4">Uncharacterized protein</fullName>
    </submittedName>
</protein>
<gene>
    <name evidence="4" type="ORF">SK128_007453</name>
</gene>
<dbReference type="SMART" id="SM00320">
    <property type="entry name" value="WD40"/>
    <property type="match status" value="3"/>
</dbReference>
<evidence type="ECO:0000313" key="4">
    <source>
        <dbReference type="EMBL" id="KAK7077138.1"/>
    </source>
</evidence>
<dbReference type="EMBL" id="JAXCGZ010009467">
    <property type="protein sequence ID" value="KAK7077138.1"/>
    <property type="molecule type" value="Genomic_DNA"/>
</dbReference>
<dbReference type="SUPFAM" id="SSF50978">
    <property type="entry name" value="WD40 repeat-like"/>
    <property type="match status" value="1"/>
</dbReference>
<dbReference type="InterPro" id="IPR001680">
    <property type="entry name" value="WD40_rpt"/>
</dbReference>
<dbReference type="Gene3D" id="2.130.10.10">
    <property type="entry name" value="YVTN repeat-like/Quinoprotein amine dehydrogenase"/>
    <property type="match status" value="1"/>
</dbReference>
<keyword evidence="1 3" id="KW-0853">WD repeat</keyword>
<organism evidence="4 5">
    <name type="scientific">Halocaridina rubra</name>
    <name type="common">Hawaiian red shrimp</name>
    <dbReference type="NCBI Taxonomy" id="373956"/>
    <lineage>
        <taxon>Eukaryota</taxon>
        <taxon>Metazoa</taxon>
        <taxon>Ecdysozoa</taxon>
        <taxon>Arthropoda</taxon>
        <taxon>Crustacea</taxon>
        <taxon>Multicrustacea</taxon>
        <taxon>Malacostraca</taxon>
        <taxon>Eumalacostraca</taxon>
        <taxon>Eucarida</taxon>
        <taxon>Decapoda</taxon>
        <taxon>Pleocyemata</taxon>
        <taxon>Caridea</taxon>
        <taxon>Atyoidea</taxon>
        <taxon>Atyidae</taxon>
        <taxon>Halocaridina</taxon>
    </lineage>
</organism>
<accession>A0AAN9A728</accession>
<dbReference type="PANTHER" id="PTHR32215:SF0">
    <property type="entry name" value="CILIA- AND FLAGELLA-ASSOCIATED PROTEIN 57"/>
    <property type="match status" value="1"/>
</dbReference>
<evidence type="ECO:0000256" key="3">
    <source>
        <dbReference type="PROSITE-ProRule" id="PRU00221"/>
    </source>
</evidence>
<dbReference type="Pfam" id="PF00400">
    <property type="entry name" value="WD40"/>
    <property type="match status" value="2"/>
</dbReference>
<comment type="caution">
    <text evidence="4">The sequence shown here is derived from an EMBL/GenBank/DDBJ whole genome shotgun (WGS) entry which is preliminary data.</text>
</comment>
<feature type="repeat" description="WD" evidence="3">
    <location>
        <begin position="275"/>
        <end position="316"/>
    </location>
</feature>
<dbReference type="InterPro" id="IPR019775">
    <property type="entry name" value="WD40_repeat_CS"/>
</dbReference>
<dbReference type="InterPro" id="IPR015943">
    <property type="entry name" value="WD40/YVTN_repeat-like_dom_sf"/>
</dbReference>
<evidence type="ECO:0000256" key="2">
    <source>
        <dbReference type="ARBA" id="ARBA00022737"/>
    </source>
</evidence>
<dbReference type="PROSITE" id="PS50294">
    <property type="entry name" value="WD_REPEATS_REGION"/>
    <property type="match status" value="1"/>
</dbReference>
<dbReference type="PROSITE" id="PS50082">
    <property type="entry name" value="WD_REPEATS_2"/>
    <property type="match status" value="2"/>
</dbReference>
<dbReference type="AlphaFoldDB" id="A0AAN9A728"/>
<keyword evidence="2" id="KW-0677">Repeat</keyword>
<dbReference type="PROSITE" id="PS00678">
    <property type="entry name" value="WD_REPEATS_1"/>
    <property type="match status" value="1"/>
</dbReference>
<sequence>MKGMSNTIKCNKQQQYVAKQCMKHWECDKRSSGEGLVGLGGRGPGPRHRRVTALAVFIGGFLAACGPDKIFVFQKSDDINEHYFQRYTLRLCEPSPASVVSGRGEHTITSISLSPGEKNIIAATHTSQIFINPLPSLEPSKLPSLMFTPLHAKHHEGGIVDADVCLWKPIVVTGGRDRTVRVWDYQTHNILLSHSFREDIFSLSLHPTGLHVAVGMTDALRLLHILFDSLRTYTELKIRRCAMSSFSPAGHLLASADGNLLVITSHITLKKMFTLKGHSAKVSSVEWYPDSSAVVTCGVDGYTVAWDVLTGQKLWEV</sequence>
<evidence type="ECO:0000256" key="1">
    <source>
        <dbReference type="ARBA" id="ARBA00022574"/>
    </source>
</evidence>
<name>A0AAN9A728_HALRR</name>
<dbReference type="PANTHER" id="PTHR32215">
    <property type="entry name" value="CILIA- AND FLAGELLA-ASSOCIATED PROTEIN 57"/>
    <property type="match status" value="1"/>
</dbReference>
<keyword evidence="5" id="KW-1185">Reference proteome</keyword>
<evidence type="ECO:0000313" key="5">
    <source>
        <dbReference type="Proteomes" id="UP001381693"/>
    </source>
</evidence>
<reference evidence="4 5" key="1">
    <citation type="submission" date="2023-11" db="EMBL/GenBank/DDBJ databases">
        <title>Halocaridina rubra genome assembly.</title>
        <authorList>
            <person name="Smith C."/>
        </authorList>
    </citation>
    <scope>NUCLEOTIDE SEQUENCE [LARGE SCALE GENOMIC DNA]</scope>
    <source>
        <strain evidence="4">EP-1</strain>
        <tissue evidence="4">Whole</tissue>
    </source>
</reference>